<dbReference type="Gene3D" id="3.30.40.10">
    <property type="entry name" value="Zinc/RING finger domain, C3HC4 (zinc finger)"/>
    <property type="match status" value="1"/>
</dbReference>
<protein>
    <submittedName>
        <fullName evidence="4">General transcription factor IIH subunit 2</fullName>
    </submittedName>
</protein>
<evidence type="ECO:0000313" key="5">
    <source>
        <dbReference type="Proteomes" id="UP000591131"/>
    </source>
</evidence>
<comment type="caution">
    <text evidence="4">The sequence shown here is derived from an EMBL/GenBank/DDBJ whole genome shotgun (WGS) entry which is preliminary data.</text>
</comment>
<dbReference type="InterPro" id="IPR046349">
    <property type="entry name" value="C1-like_sf"/>
</dbReference>
<dbReference type="Proteomes" id="UP000591131">
    <property type="component" value="Unassembled WGS sequence"/>
</dbReference>
<evidence type="ECO:0000313" key="4">
    <source>
        <dbReference type="EMBL" id="KAF4677478.1"/>
    </source>
</evidence>
<dbReference type="GO" id="GO:0000439">
    <property type="term" value="C:transcription factor TFIIH core complex"/>
    <property type="evidence" value="ECO:0007669"/>
    <property type="project" value="InterPro"/>
</dbReference>
<dbReference type="SUPFAM" id="SSF53300">
    <property type="entry name" value="vWA-like"/>
    <property type="match status" value="1"/>
</dbReference>
<dbReference type="NCBIfam" id="TIGR00622">
    <property type="entry name" value="ssl1"/>
    <property type="match status" value="1"/>
</dbReference>
<dbReference type="Gene3D" id="3.40.50.410">
    <property type="entry name" value="von Willebrand factor, type A domain"/>
    <property type="match status" value="1"/>
</dbReference>
<dbReference type="InterPro" id="IPR013083">
    <property type="entry name" value="Znf_RING/FYVE/PHD"/>
</dbReference>
<evidence type="ECO:0000256" key="1">
    <source>
        <dbReference type="ARBA" id="ARBA00022723"/>
    </source>
</evidence>
<dbReference type="InterPro" id="IPR007198">
    <property type="entry name" value="Ssl1-like"/>
</dbReference>
<gene>
    <name evidence="4" type="primary">GTF2H2</name>
    <name evidence="4" type="ORF">FOL47_001293</name>
</gene>
<dbReference type="GO" id="GO:0005675">
    <property type="term" value="C:transcription factor TFIIH holo complex"/>
    <property type="evidence" value="ECO:0007669"/>
    <property type="project" value="TreeGrafter"/>
</dbReference>
<feature type="domain" description="TFIIH C1-like" evidence="3">
    <location>
        <begin position="380"/>
        <end position="421"/>
    </location>
</feature>
<dbReference type="InterPro" id="IPR012170">
    <property type="entry name" value="TFIIH_SSL1/p44"/>
</dbReference>
<keyword evidence="5" id="KW-1185">Reference proteome</keyword>
<dbReference type="GO" id="GO:0006351">
    <property type="term" value="P:DNA-templated transcription"/>
    <property type="evidence" value="ECO:0007669"/>
    <property type="project" value="InterPro"/>
</dbReference>
<dbReference type="GO" id="GO:0006289">
    <property type="term" value="P:nucleotide-excision repair"/>
    <property type="evidence" value="ECO:0007669"/>
    <property type="project" value="InterPro"/>
</dbReference>
<proteinExistence type="predicted"/>
<dbReference type="GO" id="GO:0008270">
    <property type="term" value="F:zinc ion binding"/>
    <property type="evidence" value="ECO:0007669"/>
    <property type="project" value="InterPro"/>
</dbReference>
<dbReference type="AlphaFoldDB" id="A0A7J6N0P8"/>
<dbReference type="Pfam" id="PF04056">
    <property type="entry name" value="Ssl1"/>
    <property type="match status" value="1"/>
</dbReference>
<dbReference type="InterPro" id="IPR036465">
    <property type="entry name" value="vWFA_dom_sf"/>
</dbReference>
<dbReference type="GO" id="GO:0006357">
    <property type="term" value="P:regulation of transcription by RNA polymerase II"/>
    <property type="evidence" value="ECO:0007669"/>
    <property type="project" value="TreeGrafter"/>
</dbReference>
<evidence type="ECO:0000256" key="2">
    <source>
        <dbReference type="ARBA" id="ARBA00022833"/>
    </source>
</evidence>
<dbReference type="PANTHER" id="PTHR12695">
    <property type="entry name" value="GENERAL TRANSCRIPTION FACTOR IIH SUBUNIT 2"/>
    <property type="match status" value="1"/>
</dbReference>
<keyword evidence="1" id="KW-0479">Metal-binding</keyword>
<reference evidence="4 5" key="1">
    <citation type="submission" date="2020-04" db="EMBL/GenBank/DDBJ databases">
        <title>Perkinsus chesapeaki whole genome sequence.</title>
        <authorList>
            <person name="Bogema D.R."/>
        </authorList>
    </citation>
    <scope>NUCLEOTIDE SEQUENCE [LARGE SCALE GENOMIC DNA]</scope>
    <source>
        <strain evidence="4">ATCC PRA-425</strain>
    </source>
</reference>
<dbReference type="EMBL" id="JAAPAO010000013">
    <property type="protein sequence ID" value="KAF4677478.1"/>
    <property type="molecule type" value="Genomic_DNA"/>
</dbReference>
<dbReference type="OrthoDB" id="284275at2759"/>
<accession>A0A7J6N0P8</accession>
<dbReference type="PANTHER" id="PTHR12695:SF2">
    <property type="entry name" value="GENERAL TRANSCRIPTION FACTOR IIH SUBUNIT 2-RELATED"/>
    <property type="match status" value="1"/>
</dbReference>
<sequence>MTELVEDVVLEKSAGESSGAGQLDEAHAWEADYTKSWINITKDQRGKLVVRDEAATARKYPRNYDGVLPTTLDGDGELHHKESMALKRGLLRFMYLVVDMSSAMQNTDYKQNRLDFVITHLCRNFIPQYFDLNPISNLSVIAMRDQKAHFVTRMSGQPASQIERVLQFSTGGASGSASLVNALEAVGQAAKGSLPRYGTREILIVWGSLHSVDPPTSGKLIPDCVDKLIEEIKPNSVRVSVISLSPELYALRKVVEMTGGTFSVATSPIHFKRLMQKHLTPPNWISPPSYIKMGFPVRRACDGNHTADPPIKCMCHNRLQKTFVYICPQCHCPVCEIPVNCPVCRLPLVDDDALKKHHRHIYSMPTYTLLPTVDYPKTYTCRFCGSDFTEGGARCDQCLNDVCYHCDMFAHNKLRHCPGCL</sequence>
<name>A0A7J6N0P8_PERCH</name>
<dbReference type="SUPFAM" id="SSF57889">
    <property type="entry name" value="Cysteine-rich domain"/>
    <property type="match status" value="1"/>
</dbReference>
<organism evidence="4 5">
    <name type="scientific">Perkinsus chesapeaki</name>
    <name type="common">Clam parasite</name>
    <name type="synonym">Perkinsus andrewsi</name>
    <dbReference type="NCBI Taxonomy" id="330153"/>
    <lineage>
        <taxon>Eukaryota</taxon>
        <taxon>Sar</taxon>
        <taxon>Alveolata</taxon>
        <taxon>Perkinsozoa</taxon>
        <taxon>Perkinsea</taxon>
        <taxon>Perkinsida</taxon>
        <taxon>Perkinsidae</taxon>
        <taxon>Perkinsus</taxon>
    </lineage>
</organism>
<dbReference type="SMART" id="SM01047">
    <property type="entry name" value="C1_4"/>
    <property type="match status" value="1"/>
</dbReference>
<keyword evidence="2" id="KW-0862">Zinc</keyword>
<evidence type="ECO:0000259" key="3">
    <source>
        <dbReference type="SMART" id="SM01047"/>
    </source>
</evidence>
<dbReference type="InterPro" id="IPR004595">
    <property type="entry name" value="TFIIH_C1-like_dom"/>
</dbReference>